<evidence type="ECO:0000313" key="4">
    <source>
        <dbReference type="EMBL" id="MEF3834347.1"/>
    </source>
</evidence>
<dbReference type="InterPro" id="IPR007492">
    <property type="entry name" value="LytTR_DNA-bd_dom"/>
</dbReference>
<dbReference type="RefSeq" id="WP_303306677.1">
    <property type="nucleotide sequence ID" value="NZ_JAODOP010000004.1"/>
</dbReference>
<sequence length="245" mass="28363">MRPLHILLLEDDINDLQQVINVLSEHYSITTVNSFQKAKNVLASSYFDFAILDISINGKPEGIEVAKHIQTLQSPIPFLFLTATQSRTVFEQAKLTLPFTYLLKPFNVLELQYSIELSIEKHFQQENRQVLNKEGVLTADYIFVKKQGKIFKVVINDIEYVEVEENYCMLCSKSEKHMVRLSLTKLKDILLQKKFIQIHRKILVNLNEVKALSLSENTVYLNSGSLVTISDRYKKKFLQDHSILK</sequence>
<dbReference type="Pfam" id="PF04397">
    <property type="entry name" value="LytTR"/>
    <property type="match status" value="1"/>
</dbReference>
<dbReference type="InterPro" id="IPR011006">
    <property type="entry name" value="CheY-like_superfamily"/>
</dbReference>
<keyword evidence="5" id="KW-1185">Reference proteome</keyword>
<comment type="caution">
    <text evidence="4">The sequence shown here is derived from an EMBL/GenBank/DDBJ whole genome shotgun (WGS) entry which is preliminary data.</text>
</comment>
<gene>
    <name evidence="4" type="ORF">N1F79_14515</name>
</gene>
<dbReference type="Gene3D" id="3.40.50.2300">
    <property type="match status" value="1"/>
</dbReference>
<dbReference type="PROSITE" id="PS50930">
    <property type="entry name" value="HTH_LYTTR"/>
    <property type="match status" value="1"/>
</dbReference>
<dbReference type="Gene3D" id="2.40.50.1020">
    <property type="entry name" value="LytTr DNA-binding domain"/>
    <property type="match status" value="1"/>
</dbReference>
<dbReference type="PANTHER" id="PTHR37299">
    <property type="entry name" value="TRANSCRIPTIONAL REGULATOR-RELATED"/>
    <property type="match status" value="1"/>
</dbReference>
<feature type="domain" description="HTH LytTR-type" evidence="3">
    <location>
        <begin position="142"/>
        <end position="243"/>
    </location>
</feature>
<feature type="modified residue" description="4-aspartylphosphate" evidence="1">
    <location>
        <position position="53"/>
    </location>
</feature>
<evidence type="ECO:0000313" key="5">
    <source>
        <dbReference type="Proteomes" id="UP001337305"/>
    </source>
</evidence>
<organism evidence="4 5">
    <name type="scientific">Flavivirga spongiicola</name>
    <dbReference type="NCBI Taxonomy" id="421621"/>
    <lineage>
        <taxon>Bacteria</taxon>
        <taxon>Pseudomonadati</taxon>
        <taxon>Bacteroidota</taxon>
        <taxon>Flavobacteriia</taxon>
        <taxon>Flavobacteriales</taxon>
        <taxon>Flavobacteriaceae</taxon>
        <taxon>Flavivirga</taxon>
    </lineage>
</organism>
<accession>A0ABU7XUE0</accession>
<dbReference type="PANTHER" id="PTHR37299:SF1">
    <property type="entry name" value="STAGE 0 SPORULATION PROTEIN A HOMOLOG"/>
    <property type="match status" value="1"/>
</dbReference>
<dbReference type="Proteomes" id="UP001337305">
    <property type="component" value="Unassembled WGS sequence"/>
</dbReference>
<feature type="domain" description="Response regulatory" evidence="2">
    <location>
        <begin position="5"/>
        <end position="119"/>
    </location>
</feature>
<dbReference type="SMART" id="SM00448">
    <property type="entry name" value="REC"/>
    <property type="match status" value="1"/>
</dbReference>
<dbReference type="SMART" id="SM00850">
    <property type="entry name" value="LytTR"/>
    <property type="match status" value="1"/>
</dbReference>
<dbReference type="SUPFAM" id="SSF52172">
    <property type="entry name" value="CheY-like"/>
    <property type="match status" value="1"/>
</dbReference>
<reference evidence="4 5" key="1">
    <citation type="submission" date="2022-09" db="EMBL/GenBank/DDBJ databases">
        <title>Genome sequencing of Flavivirga sp. MEBiC05379.</title>
        <authorList>
            <person name="Oh H.-M."/>
            <person name="Kwon K.K."/>
            <person name="Park M.J."/>
            <person name="Yang S.-H."/>
        </authorList>
    </citation>
    <scope>NUCLEOTIDE SEQUENCE [LARGE SCALE GENOMIC DNA]</scope>
    <source>
        <strain evidence="4 5">MEBiC05379</strain>
    </source>
</reference>
<evidence type="ECO:0000256" key="1">
    <source>
        <dbReference type="PROSITE-ProRule" id="PRU00169"/>
    </source>
</evidence>
<evidence type="ECO:0000259" key="2">
    <source>
        <dbReference type="PROSITE" id="PS50110"/>
    </source>
</evidence>
<name>A0ABU7XUE0_9FLAO</name>
<dbReference type="EMBL" id="JAODOP010000004">
    <property type="protein sequence ID" value="MEF3834347.1"/>
    <property type="molecule type" value="Genomic_DNA"/>
</dbReference>
<protein>
    <submittedName>
        <fullName evidence="4">Response regulator transcription factor</fullName>
    </submittedName>
</protein>
<dbReference type="PROSITE" id="PS50110">
    <property type="entry name" value="RESPONSE_REGULATORY"/>
    <property type="match status" value="1"/>
</dbReference>
<proteinExistence type="predicted"/>
<evidence type="ECO:0000259" key="3">
    <source>
        <dbReference type="PROSITE" id="PS50930"/>
    </source>
</evidence>
<dbReference type="InterPro" id="IPR046947">
    <property type="entry name" value="LytR-like"/>
</dbReference>
<dbReference type="InterPro" id="IPR001789">
    <property type="entry name" value="Sig_transdc_resp-reg_receiver"/>
</dbReference>
<dbReference type="Pfam" id="PF00072">
    <property type="entry name" value="Response_reg"/>
    <property type="match status" value="1"/>
</dbReference>
<keyword evidence="1" id="KW-0597">Phosphoprotein</keyword>